<dbReference type="PANTHER" id="PTHR30537:SF74">
    <property type="entry name" value="HTH-TYPE TRANSCRIPTIONAL REGULATOR TRPI"/>
    <property type="match status" value="1"/>
</dbReference>
<dbReference type="InterPro" id="IPR036390">
    <property type="entry name" value="WH_DNA-bd_sf"/>
</dbReference>
<dbReference type="OrthoDB" id="9813056at2"/>
<name>A0A3T0N1U5_9RHOB</name>
<proteinExistence type="inferred from homology"/>
<reference evidence="6 7" key="1">
    <citation type="submission" date="2018-10" db="EMBL/GenBank/DDBJ databases">
        <title>Parasedimentitalea marina sp. nov., a psychrophilic bacterium isolated from deep seawater of the New Britain Trench.</title>
        <authorList>
            <person name="Cao J."/>
        </authorList>
    </citation>
    <scope>NUCLEOTIDE SEQUENCE [LARGE SCALE GENOMIC DNA]</scope>
    <source>
        <strain evidence="6 7">W43</strain>
    </source>
</reference>
<dbReference type="PANTHER" id="PTHR30537">
    <property type="entry name" value="HTH-TYPE TRANSCRIPTIONAL REGULATOR"/>
    <property type="match status" value="1"/>
</dbReference>
<dbReference type="AlphaFoldDB" id="A0A3T0N1U5"/>
<protein>
    <submittedName>
        <fullName evidence="6">LysR family transcriptional regulator</fullName>
    </submittedName>
</protein>
<keyword evidence="2" id="KW-0805">Transcription regulation</keyword>
<evidence type="ECO:0000313" key="7">
    <source>
        <dbReference type="Proteomes" id="UP000283063"/>
    </source>
</evidence>
<dbReference type="Pfam" id="PF00126">
    <property type="entry name" value="HTH_1"/>
    <property type="match status" value="1"/>
</dbReference>
<dbReference type="InterPro" id="IPR000847">
    <property type="entry name" value="LysR_HTH_N"/>
</dbReference>
<dbReference type="Proteomes" id="UP000283063">
    <property type="component" value="Chromosome"/>
</dbReference>
<dbReference type="Pfam" id="PF03466">
    <property type="entry name" value="LysR_substrate"/>
    <property type="match status" value="1"/>
</dbReference>
<keyword evidence="3" id="KW-0238">DNA-binding</keyword>
<dbReference type="InterPro" id="IPR036388">
    <property type="entry name" value="WH-like_DNA-bd_sf"/>
</dbReference>
<dbReference type="SUPFAM" id="SSF46785">
    <property type="entry name" value="Winged helix' DNA-binding domain"/>
    <property type="match status" value="1"/>
</dbReference>
<evidence type="ECO:0000256" key="2">
    <source>
        <dbReference type="ARBA" id="ARBA00023015"/>
    </source>
</evidence>
<accession>A0A3T0N1U5</accession>
<dbReference type="Gene3D" id="1.10.10.10">
    <property type="entry name" value="Winged helix-like DNA-binding domain superfamily/Winged helix DNA-binding domain"/>
    <property type="match status" value="1"/>
</dbReference>
<evidence type="ECO:0000256" key="4">
    <source>
        <dbReference type="ARBA" id="ARBA00023163"/>
    </source>
</evidence>
<dbReference type="SUPFAM" id="SSF53850">
    <property type="entry name" value="Periplasmic binding protein-like II"/>
    <property type="match status" value="1"/>
</dbReference>
<dbReference type="FunFam" id="1.10.10.10:FF:000001">
    <property type="entry name" value="LysR family transcriptional regulator"/>
    <property type="match status" value="1"/>
</dbReference>
<evidence type="ECO:0000256" key="1">
    <source>
        <dbReference type="ARBA" id="ARBA00009437"/>
    </source>
</evidence>
<feature type="domain" description="HTH lysR-type" evidence="5">
    <location>
        <begin position="11"/>
        <end position="63"/>
    </location>
</feature>
<organism evidence="6 7">
    <name type="scientific">Parasedimentitalea marina</name>
    <dbReference type="NCBI Taxonomy" id="2483033"/>
    <lineage>
        <taxon>Bacteria</taxon>
        <taxon>Pseudomonadati</taxon>
        <taxon>Pseudomonadota</taxon>
        <taxon>Alphaproteobacteria</taxon>
        <taxon>Rhodobacterales</taxon>
        <taxon>Paracoccaceae</taxon>
        <taxon>Parasedimentitalea</taxon>
    </lineage>
</organism>
<dbReference type="GO" id="GO:0003700">
    <property type="term" value="F:DNA-binding transcription factor activity"/>
    <property type="evidence" value="ECO:0007669"/>
    <property type="project" value="InterPro"/>
</dbReference>
<comment type="similarity">
    <text evidence="1">Belongs to the LysR transcriptional regulatory family.</text>
</comment>
<gene>
    <name evidence="6" type="ORF">EBB79_08795</name>
</gene>
<dbReference type="GO" id="GO:0043565">
    <property type="term" value="F:sequence-specific DNA binding"/>
    <property type="evidence" value="ECO:0007669"/>
    <property type="project" value="TreeGrafter"/>
</dbReference>
<evidence type="ECO:0000256" key="3">
    <source>
        <dbReference type="ARBA" id="ARBA00023125"/>
    </source>
</evidence>
<dbReference type="CDD" id="cd08432">
    <property type="entry name" value="PBP2_GcdR_TrpI_HvrB_AmpR_like"/>
    <property type="match status" value="1"/>
</dbReference>
<dbReference type="InterPro" id="IPR058163">
    <property type="entry name" value="LysR-type_TF_proteobact-type"/>
</dbReference>
<evidence type="ECO:0000313" key="6">
    <source>
        <dbReference type="EMBL" id="AZV77984.1"/>
    </source>
</evidence>
<dbReference type="PRINTS" id="PR00039">
    <property type="entry name" value="HTHLYSR"/>
</dbReference>
<dbReference type="PROSITE" id="PS50931">
    <property type="entry name" value="HTH_LYSR"/>
    <property type="match status" value="1"/>
</dbReference>
<dbReference type="EMBL" id="CP033219">
    <property type="protein sequence ID" value="AZV77984.1"/>
    <property type="molecule type" value="Genomic_DNA"/>
</dbReference>
<evidence type="ECO:0000259" key="5">
    <source>
        <dbReference type="PROSITE" id="PS50931"/>
    </source>
</evidence>
<dbReference type="InterPro" id="IPR005119">
    <property type="entry name" value="LysR_subst-bd"/>
</dbReference>
<sequence>MAIRYRHHDTLRLFVEVAQHLSFSDAAEVLHLTKGAISYQIKTLEDDLGFKVFVRSTRGVILTNEGHQLLKATRSHFLSIETKLEELKEPRTQSLTVGMSSYFASRWLSPRLMNFMQLHPEIQLRIQPMTQLFDLDRQGVDIAIRWGNGDWNDVEVLPFQTMPAWPVGNPDIAQKVKSIGLERAFSELTLLRDHDDSTAWSDWLTAAGLPHQTRKDTLIIPDPNVRVQAVIDGQGIALNDHLISQEIDDGKLVRLSDVELSSYGYFLARPTSGCNAKSVAAFVQWLQEVQPDRGC</sequence>
<dbReference type="Gene3D" id="3.40.190.10">
    <property type="entry name" value="Periplasmic binding protein-like II"/>
    <property type="match status" value="2"/>
</dbReference>
<dbReference type="KEGG" id="sedi:EBB79_08795"/>
<dbReference type="GO" id="GO:0006351">
    <property type="term" value="P:DNA-templated transcription"/>
    <property type="evidence" value="ECO:0007669"/>
    <property type="project" value="TreeGrafter"/>
</dbReference>
<keyword evidence="4" id="KW-0804">Transcription</keyword>
<keyword evidence="7" id="KW-1185">Reference proteome</keyword>